<dbReference type="Pfam" id="PF02274">
    <property type="entry name" value="ADI"/>
    <property type="match status" value="1"/>
</dbReference>
<dbReference type="AlphaFoldDB" id="A0A5B8S1X9"/>
<evidence type="ECO:0000313" key="6">
    <source>
        <dbReference type="Proteomes" id="UP000321172"/>
    </source>
</evidence>
<reference evidence="5 6" key="1">
    <citation type="journal article" date="2013" name="J. Microbiol. Biotechnol.">
        <title>Novosphingobium ginsenosidimutans sp. nov., with the ability to convert ginsenoside.</title>
        <authorList>
            <person name="Kim J.K."/>
            <person name="He D."/>
            <person name="Liu Q.M."/>
            <person name="Park H.Y."/>
            <person name="Jung M.S."/>
            <person name="Yoon M.H."/>
            <person name="Kim S.C."/>
            <person name="Im W.T."/>
        </authorList>
    </citation>
    <scope>NUCLEOTIDE SEQUENCE [LARGE SCALE GENOMIC DNA]</scope>
    <source>
        <strain evidence="5 6">FW-6</strain>
    </source>
</reference>
<protein>
    <submittedName>
        <fullName evidence="5">Dimethylarginine dimethylaminohydrolase</fullName>
    </submittedName>
</protein>
<comment type="similarity">
    <text evidence="1">Belongs to the DDAH family.</text>
</comment>
<accession>A0A5B8S1X9</accession>
<dbReference type="PANTHER" id="PTHR12737">
    <property type="entry name" value="DIMETHYLARGININE DIMETHYLAMINOHYDROLASE"/>
    <property type="match status" value="1"/>
</dbReference>
<gene>
    <name evidence="5" type="ORF">FRF71_02630</name>
</gene>
<dbReference type="GO" id="GO:0016403">
    <property type="term" value="F:dimethylargininase activity"/>
    <property type="evidence" value="ECO:0007669"/>
    <property type="project" value="TreeGrafter"/>
</dbReference>
<evidence type="ECO:0000256" key="1">
    <source>
        <dbReference type="ARBA" id="ARBA00008532"/>
    </source>
</evidence>
<dbReference type="RefSeq" id="WP_147089099.1">
    <property type="nucleotide sequence ID" value="NZ_BAABJD010000002.1"/>
</dbReference>
<evidence type="ECO:0000256" key="2">
    <source>
        <dbReference type="ARBA" id="ARBA00022801"/>
    </source>
</evidence>
<feature type="active site" description="Nucleophile" evidence="3">
    <location>
        <position position="253"/>
    </location>
</feature>
<evidence type="ECO:0000256" key="4">
    <source>
        <dbReference type="PIRSR" id="PIRSR633199-2"/>
    </source>
</evidence>
<dbReference type="PANTHER" id="PTHR12737:SF9">
    <property type="entry name" value="DIMETHYLARGININASE"/>
    <property type="match status" value="1"/>
</dbReference>
<feature type="binding site" evidence="4">
    <location>
        <position position="23"/>
    </location>
    <ligand>
        <name>substrate</name>
    </ligand>
</feature>
<evidence type="ECO:0000313" key="5">
    <source>
        <dbReference type="EMBL" id="QEA15118.1"/>
    </source>
</evidence>
<keyword evidence="6" id="KW-1185">Reference proteome</keyword>
<feature type="binding site" evidence="4">
    <location>
        <position position="90"/>
    </location>
    <ligand>
        <name>substrate</name>
    </ligand>
</feature>
<keyword evidence="2 5" id="KW-0378">Hydrolase</keyword>
<dbReference type="Proteomes" id="UP000321172">
    <property type="component" value="Chromosome"/>
</dbReference>
<sequence>MSHPFRFDRAISRRPGASVVKGLRAGGGPDPSLEGVLAEHAAYVAALEAAGLAVTLLDPLEDFPDAIFVEDPALVFPDCAVLLNPGTESRAGEGAYLRPALAAMFDTVLDLPEGHADGGDVLAMDGAVYIGLSARTDRQGAEALARLLEGTGRKAVVAETPPSVLHLKTASSIVDEETILATRELAASGVYAGYRVLEIPAGEEAGANVLRVNDTILAGSRFPRILDLLDGHGAKVVTLENSEIEKIDAGFTCMSLRWFGG</sequence>
<dbReference type="GO" id="GO:0045429">
    <property type="term" value="P:positive regulation of nitric oxide biosynthetic process"/>
    <property type="evidence" value="ECO:0007669"/>
    <property type="project" value="TreeGrafter"/>
</dbReference>
<feature type="active site" description="Proton donor" evidence="3">
    <location>
        <position position="166"/>
    </location>
</feature>
<feature type="binding site" evidence="4">
    <location>
        <position position="247"/>
    </location>
    <ligand>
        <name>substrate</name>
    </ligand>
</feature>
<dbReference type="GO" id="GO:0016597">
    <property type="term" value="F:amino acid binding"/>
    <property type="evidence" value="ECO:0007669"/>
    <property type="project" value="TreeGrafter"/>
</dbReference>
<proteinExistence type="inferred from homology"/>
<evidence type="ECO:0000256" key="3">
    <source>
        <dbReference type="PIRSR" id="PIRSR633199-1"/>
    </source>
</evidence>
<dbReference type="EMBL" id="CP042345">
    <property type="protein sequence ID" value="QEA15118.1"/>
    <property type="molecule type" value="Genomic_DNA"/>
</dbReference>
<dbReference type="Gene3D" id="3.75.10.10">
    <property type="entry name" value="L-arginine/glycine Amidinotransferase, Chain A"/>
    <property type="match status" value="1"/>
</dbReference>
<organism evidence="5 6">
    <name type="scientific">Novosphingobium ginsenosidimutans</name>
    <dbReference type="NCBI Taxonomy" id="1176536"/>
    <lineage>
        <taxon>Bacteria</taxon>
        <taxon>Pseudomonadati</taxon>
        <taxon>Pseudomonadota</taxon>
        <taxon>Alphaproteobacteria</taxon>
        <taxon>Sphingomonadales</taxon>
        <taxon>Sphingomonadaceae</taxon>
        <taxon>Novosphingobium</taxon>
    </lineage>
</organism>
<dbReference type="OrthoDB" id="9790596at2"/>
<name>A0A5B8S1X9_9SPHN</name>
<feature type="binding site" evidence="4">
    <location>
        <position position="135"/>
    </location>
    <ligand>
        <name>substrate</name>
    </ligand>
</feature>
<dbReference type="InterPro" id="IPR033199">
    <property type="entry name" value="DDAH-like"/>
</dbReference>
<feature type="binding site" evidence="4">
    <location>
        <position position="65"/>
    </location>
    <ligand>
        <name>substrate</name>
    </ligand>
</feature>
<dbReference type="SUPFAM" id="SSF55909">
    <property type="entry name" value="Pentein"/>
    <property type="match status" value="1"/>
</dbReference>
<dbReference type="GO" id="GO:0000052">
    <property type="term" value="P:citrulline metabolic process"/>
    <property type="evidence" value="ECO:0007669"/>
    <property type="project" value="TreeGrafter"/>
</dbReference>
<dbReference type="KEGG" id="ngf:FRF71_02630"/>
<dbReference type="GO" id="GO:0006525">
    <property type="term" value="P:arginine metabolic process"/>
    <property type="evidence" value="ECO:0007669"/>
    <property type="project" value="TreeGrafter"/>
</dbReference>
<feature type="binding site" evidence="4">
    <location>
        <begin position="70"/>
        <end position="71"/>
    </location>
    <ligand>
        <name>substrate</name>
    </ligand>
</feature>